<keyword evidence="8" id="KW-1185">Reference proteome</keyword>
<keyword evidence="4 6" id="KW-0472">Membrane</keyword>
<name>A0A2T0LWS2_9PSEU</name>
<evidence type="ECO:0000256" key="4">
    <source>
        <dbReference type="ARBA" id="ARBA00023136"/>
    </source>
</evidence>
<gene>
    <name evidence="7" type="ORF">B0I33_104287</name>
</gene>
<dbReference type="RefSeq" id="WP_106178553.1">
    <property type="nucleotide sequence ID" value="NZ_PVNH01000004.1"/>
</dbReference>
<evidence type="ECO:0000256" key="1">
    <source>
        <dbReference type="ARBA" id="ARBA00004167"/>
    </source>
</evidence>
<dbReference type="OrthoDB" id="7950418at2"/>
<keyword evidence="2 6" id="KW-0812">Transmembrane</keyword>
<organism evidence="7 8">
    <name type="scientific">Prauserella shujinwangii</name>
    <dbReference type="NCBI Taxonomy" id="1453103"/>
    <lineage>
        <taxon>Bacteria</taxon>
        <taxon>Bacillati</taxon>
        <taxon>Actinomycetota</taxon>
        <taxon>Actinomycetes</taxon>
        <taxon>Pseudonocardiales</taxon>
        <taxon>Pseudonocardiaceae</taxon>
        <taxon>Prauserella</taxon>
    </lineage>
</organism>
<evidence type="ECO:0000256" key="6">
    <source>
        <dbReference type="SAM" id="Phobius"/>
    </source>
</evidence>
<dbReference type="InterPro" id="IPR007343">
    <property type="entry name" value="Uncharacterised_pept_Zn_put"/>
</dbReference>
<comment type="caution">
    <text evidence="7">The sequence shown here is derived from an EMBL/GenBank/DDBJ whole genome shotgun (WGS) entry which is preliminary data.</text>
</comment>
<feature type="transmembrane region" description="Helical" evidence="6">
    <location>
        <begin position="45"/>
        <end position="64"/>
    </location>
</feature>
<proteinExistence type="predicted"/>
<dbReference type="PANTHER" id="PTHR30168:SF0">
    <property type="entry name" value="INNER MEMBRANE PROTEIN"/>
    <property type="match status" value="1"/>
</dbReference>
<keyword evidence="3 6" id="KW-1133">Transmembrane helix</keyword>
<evidence type="ECO:0000313" key="7">
    <source>
        <dbReference type="EMBL" id="PRX48470.1"/>
    </source>
</evidence>
<comment type="subcellular location">
    <subcellularLocation>
        <location evidence="1">Membrane</location>
        <topology evidence="1">Single-pass membrane protein</topology>
    </subcellularLocation>
</comment>
<dbReference type="Proteomes" id="UP000238362">
    <property type="component" value="Unassembled WGS sequence"/>
</dbReference>
<feature type="region of interest" description="Disordered" evidence="5">
    <location>
        <begin position="1"/>
        <end position="37"/>
    </location>
</feature>
<evidence type="ECO:0008006" key="9">
    <source>
        <dbReference type="Google" id="ProtNLM"/>
    </source>
</evidence>
<sequence length="318" mass="33138">MDSAGNRPGRPEPTQPLIEDLPLSLLDGEPARPRPRRGRSVRLRLLPLLVAVALGAGVLLVVTATRDGDGGASGGDGLVAAGGGGPAPVFATEGNPVVTMALRLPRVTCELPAIGAGEARLRALYEAEIRCLERAWRPVLREAGVPFGPVAVHLGDDPQTECGDLPPPGQATGFYCGEDRTIYLPHTRAVDAFGLDPAAHIATLAHEYGHHVQELSGILDRAGHDLGGHEPGSAGDRELGRRVELQANCFAGLFLASAAGRGSIDRELAVAATEDFANWVDSDTHGSSATQLRWAKTGFAGPTTAACNTWTAPLGEVT</sequence>
<dbReference type="GO" id="GO:0016020">
    <property type="term" value="C:membrane"/>
    <property type="evidence" value="ECO:0007669"/>
    <property type="project" value="UniProtKB-SubCell"/>
</dbReference>
<dbReference type="PANTHER" id="PTHR30168">
    <property type="entry name" value="PUTATIVE MEMBRANE PROTEIN YPFJ"/>
    <property type="match status" value="1"/>
</dbReference>
<dbReference type="AlphaFoldDB" id="A0A2T0LWS2"/>
<evidence type="ECO:0000256" key="3">
    <source>
        <dbReference type="ARBA" id="ARBA00022989"/>
    </source>
</evidence>
<reference evidence="7 8" key="1">
    <citation type="submission" date="2018-03" db="EMBL/GenBank/DDBJ databases">
        <title>Genomic Encyclopedia of Type Strains, Phase III (KMG-III): the genomes of soil and plant-associated and newly described type strains.</title>
        <authorList>
            <person name="Whitman W."/>
        </authorList>
    </citation>
    <scope>NUCLEOTIDE SEQUENCE [LARGE SCALE GENOMIC DNA]</scope>
    <source>
        <strain evidence="7 8">CGMCC 4.7125</strain>
    </source>
</reference>
<evidence type="ECO:0000256" key="5">
    <source>
        <dbReference type="SAM" id="MobiDB-lite"/>
    </source>
</evidence>
<dbReference type="EMBL" id="PVNH01000004">
    <property type="protein sequence ID" value="PRX48470.1"/>
    <property type="molecule type" value="Genomic_DNA"/>
</dbReference>
<evidence type="ECO:0000256" key="2">
    <source>
        <dbReference type="ARBA" id="ARBA00022692"/>
    </source>
</evidence>
<accession>A0A2T0LWS2</accession>
<evidence type="ECO:0000313" key="8">
    <source>
        <dbReference type="Proteomes" id="UP000238362"/>
    </source>
</evidence>
<protein>
    <recommendedName>
        <fullName evidence="9">Metalloprotease</fullName>
    </recommendedName>
</protein>
<dbReference type="Pfam" id="PF04228">
    <property type="entry name" value="Zn_peptidase"/>
    <property type="match status" value="1"/>
</dbReference>